<dbReference type="Gene3D" id="3.40.1440.10">
    <property type="entry name" value="GIY-YIG endonuclease"/>
    <property type="match status" value="1"/>
</dbReference>
<evidence type="ECO:0000256" key="1">
    <source>
        <dbReference type="ARBA" id="ARBA00007435"/>
    </source>
</evidence>
<feature type="domain" description="GIY-YIG" evidence="2">
    <location>
        <begin position="13"/>
        <end position="89"/>
    </location>
</feature>
<keyword evidence="6" id="KW-1185">Reference proteome</keyword>
<dbReference type="RefSeq" id="WP_069669548.1">
    <property type="nucleotide sequence ID" value="NZ_CP180206.1"/>
</dbReference>
<dbReference type="Proteomes" id="UP001150001">
    <property type="component" value="Unassembled WGS sequence"/>
</dbReference>
<dbReference type="PANTHER" id="PTHR34477">
    <property type="entry name" value="UPF0213 PROTEIN YHBQ"/>
    <property type="match status" value="1"/>
</dbReference>
<evidence type="ECO:0000313" key="4">
    <source>
        <dbReference type="EMBL" id="OAM98408.1"/>
    </source>
</evidence>
<organism evidence="4 5">
    <name type="scientific">Vibrio europaeus</name>
    <dbReference type="NCBI Taxonomy" id="300876"/>
    <lineage>
        <taxon>Bacteria</taxon>
        <taxon>Pseudomonadati</taxon>
        <taxon>Pseudomonadota</taxon>
        <taxon>Gammaproteobacteria</taxon>
        <taxon>Vibrionales</taxon>
        <taxon>Vibrionaceae</taxon>
        <taxon>Vibrio</taxon>
        <taxon>Vibrio oreintalis group</taxon>
    </lineage>
</organism>
<dbReference type="Proteomes" id="UP000094761">
    <property type="component" value="Unassembled WGS sequence"/>
</dbReference>
<dbReference type="PANTHER" id="PTHR34477:SF1">
    <property type="entry name" value="UPF0213 PROTEIN YHBQ"/>
    <property type="match status" value="1"/>
</dbReference>
<reference evidence="4 5" key="1">
    <citation type="submission" date="2016-03" db="EMBL/GenBank/DDBJ databases">
        <title>Draft genome sequence of the Vibrio tubiashii subs. europaeus.</title>
        <authorList>
            <person name="Spinard E."/>
            <person name="Dubert J."/>
            <person name="Nelson D.R."/>
            <person name="Barja J.L."/>
        </authorList>
    </citation>
    <scope>NUCLEOTIDE SEQUENCE [LARGE SCALE GENOMIC DNA]</scope>
    <source>
        <strain evidence="5">PP-638</strain>
        <strain evidence="4">PP2-638</strain>
    </source>
</reference>
<dbReference type="CDD" id="cd10456">
    <property type="entry name" value="GIY-YIG_UPF0213"/>
    <property type="match status" value="1"/>
</dbReference>
<dbReference type="InterPro" id="IPR050190">
    <property type="entry name" value="UPF0213_domain"/>
</dbReference>
<comment type="caution">
    <text evidence="4">The sequence shown here is derived from an EMBL/GenBank/DDBJ whole genome shotgun (WGS) entry which is preliminary data.</text>
</comment>
<dbReference type="InterPro" id="IPR035901">
    <property type="entry name" value="GIY-YIG_endonuc_sf"/>
</dbReference>
<dbReference type="InterPro" id="IPR000305">
    <property type="entry name" value="GIY-YIG_endonuc"/>
</dbReference>
<name>A0A178JA52_9VIBR</name>
<evidence type="ECO:0000313" key="3">
    <source>
        <dbReference type="EMBL" id="MDC5738734.1"/>
    </source>
</evidence>
<evidence type="ECO:0000313" key="5">
    <source>
        <dbReference type="Proteomes" id="UP000094761"/>
    </source>
</evidence>
<dbReference type="SUPFAM" id="SSF82771">
    <property type="entry name" value="GIY-YIG endonuclease"/>
    <property type="match status" value="1"/>
</dbReference>
<dbReference type="EMBL" id="JAPFIT010000010">
    <property type="protein sequence ID" value="MDC5738734.1"/>
    <property type="molecule type" value="Genomic_DNA"/>
</dbReference>
<dbReference type="AlphaFoldDB" id="A0A178JA52"/>
<dbReference type="GeneID" id="78078632"/>
<dbReference type="EMBL" id="LUAX01000007">
    <property type="protein sequence ID" value="OAM98408.1"/>
    <property type="molecule type" value="Genomic_DNA"/>
</dbReference>
<evidence type="ECO:0000259" key="2">
    <source>
        <dbReference type="PROSITE" id="PS50164"/>
    </source>
</evidence>
<dbReference type="Pfam" id="PF01541">
    <property type="entry name" value="GIY-YIG"/>
    <property type="match status" value="1"/>
</dbReference>
<gene>
    <name evidence="4" type="ORF">AZ468_23135</name>
    <name evidence="3" type="ORF">OPW20_01585</name>
</gene>
<proteinExistence type="inferred from homology"/>
<evidence type="ECO:0000313" key="6">
    <source>
        <dbReference type="Proteomes" id="UP001150001"/>
    </source>
</evidence>
<sequence>MPEQEPNELNACSNWYVYLIRMRNNALYCGITTDVQRRFNQHQQGTGAKALKGKGPLKLEWFKPAGADRSSASKLEYQLKRLPKHKKEQLIAHQQDFVLD</sequence>
<dbReference type="OrthoDB" id="9797095at2"/>
<protein>
    <submittedName>
        <fullName evidence="3">GIY-YIG nuclease family protein</fullName>
    </submittedName>
</protein>
<comment type="similarity">
    <text evidence="1">Belongs to the UPF0213 family.</text>
</comment>
<accession>A0A178JA52</accession>
<reference evidence="3" key="2">
    <citation type="submission" date="2022-11" db="EMBL/GenBank/DDBJ databases">
        <title>Role of the vibriolysin VemA secreted by the emergent pathogen Vibrio europaeus in the colonization of Manila clam mucus.</title>
        <authorList>
            <person name="Martinez C."/>
            <person name="Rodriguez S."/>
            <person name="Vences A."/>
            <person name="Barja J.L."/>
            <person name="Toranzo A.E."/>
            <person name="Dubert J."/>
        </authorList>
    </citation>
    <scope>NUCLEOTIDE SEQUENCE</scope>
    <source>
        <strain evidence="3">3454</strain>
    </source>
</reference>
<dbReference type="PROSITE" id="PS50164">
    <property type="entry name" value="GIY_YIG"/>
    <property type="match status" value="1"/>
</dbReference>